<dbReference type="InterPro" id="IPR008984">
    <property type="entry name" value="SMAD_FHA_dom_sf"/>
</dbReference>
<dbReference type="PROSITE" id="PS50006">
    <property type="entry name" value="FHA_DOMAIN"/>
    <property type="match status" value="1"/>
</dbReference>
<evidence type="ECO:0000259" key="1">
    <source>
        <dbReference type="PROSITE" id="PS50006"/>
    </source>
</evidence>
<dbReference type="Gene3D" id="2.60.200.20">
    <property type="match status" value="1"/>
</dbReference>
<dbReference type="SUPFAM" id="SSF49879">
    <property type="entry name" value="SMAD/FHA domain"/>
    <property type="match status" value="1"/>
</dbReference>
<dbReference type="AlphaFoldDB" id="A0A1F7WXM8"/>
<gene>
    <name evidence="2" type="ORF">A2008_13325</name>
</gene>
<evidence type="ECO:0000313" key="3">
    <source>
        <dbReference type="Proteomes" id="UP000178735"/>
    </source>
</evidence>
<evidence type="ECO:0000313" key="2">
    <source>
        <dbReference type="EMBL" id="OGM07480.1"/>
    </source>
</evidence>
<organism evidence="2 3">
    <name type="scientific">Candidatus Wallbacteria bacterium GWC2_49_35</name>
    <dbReference type="NCBI Taxonomy" id="1817813"/>
    <lineage>
        <taxon>Bacteria</taxon>
        <taxon>Candidatus Walliibacteriota</taxon>
    </lineage>
</organism>
<reference evidence="2 3" key="1">
    <citation type="journal article" date="2016" name="Nat. Commun.">
        <title>Thousands of microbial genomes shed light on interconnected biogeochemical processes in an aquifer system.</title>
        <authorList>
            <person name="Anantharaman K."/>
            <person name="Brown C.T."/>
            <person name="Hug L.A."/>
            <person name="Sharon I."/>
            <person name="Castelle C.J."/>
            <person name="Probst A.J."/>
            <person name="Thomas B.C."/>
            <person name="Singh A."/>
            <person name="Wilkins M.J."/>
            <person name="Karaoz U."/>
            <person name="Brodie E.L."/>
            <person name="Williams K.H."/>
            <person name="Hubbard S.S."/>
            <person name="Banfield J.F."/>
        </authorList>
    </citation>
    <scope>NUCLEOTIDE SEQUENCE [LARGE SCALE GENOMIC DNA]</scope>
</reference>
<dbReference type="InterPro" id="IPR000253">
    <property type="entry name" value="FHA_dom"/>
</dbReference>
<dbReference type="Proteomes" id="UP000178735">
    <property type="component" value="Unassembled WGS sequence"/>
</dbReference>
<feature type="domain" description="FHA" evidence="1">
    <location>
        <begin position="126"/>
        <end position="195"/>
    </location>
</feature>
<comment type="caution">
    <text evidence="2">The sequence shown here is derived from an EMBL/GenBank/DDBJ whole genome shotgun (WGS) entry which is preliminary data.</text>
</comment>
<dbReference type="Pfam" id="PF00498">
    <property type="entry name" value="FHA"/>
    <property type="match status" value="1"/>
</dbReference>
<name>A0A1F7WXM8_9BACT</name>
<dbReference type="CDD" id="cd00060">
    <property type="entry name" value="FHA"/>
    <property type="match status" value="1"/>
</dbReference>
<protein>
    <recommendedName>
        <fullName evidence="1">FHA domain-containing protein</fullName>
    </recommendedName>
</protein>
<accession>A0A1F7WXM8</accession>
<proteinExistence type="predicted"/>
<dbReference type="EMBL" id="MGFH01000043">
    <property type="protein sequence ID" value="OGM07480.1"/>
    <property type="molecule type" value="Genomic_DNA"/>
</dbReference>
<sequence>MSERPKFYKKCPACGAANAESEAICANCFVDVSGVAVKCAGTANETPFDRGGGVATVKICPECKVANPHYALICDCCMADLSGVSACRQPGSSPVQGAGPDVENGRPGLVLRSKKDGIVITVAAGAVLGRCDRCSPPRSDQPKCSAMSGYKDNIDCVKFNTVSRRHARFVFENGDFYIIPLPEAVNKTFLNGVELERGSKHIVKNGDRIGFSSKLELEAEVLERAGIGG</sequence>